<dbReference type="InterPro" id="IPR036236">
    <property type="entry name" value="Znf_C2H2_sf"/>
</dbReference>
<organism evidence="19 20">
    <name type="scientific">Mugilogobius chulae</name>
    <name type="common">yellowstripe goby</name>
    <dbReference type="NCBI Taxonomy" id="88201"/>
    <lineage>
        <taxon>Eukaryota</taxon>
        <taxon>Metazoa</taxon>
        <taxon>Chordata</taxon>
        <taxon>Craniata</taxon>
        <taxon>Vertebrata</taxon>
        <taxon>Euteleostomi</taxon>
        <taxon>Actinopterygii</taxon>
        <taxon>Neopterygii</taxon>
        <taxon>Teleostei</taxon>
        <taxon>Neoteleostei</taxon>
        <taxon>Acanthomorphata</taxon>
        <taxon>Gobiaria</taxon>
        <taxon>Gobiiformes</taxon>
        <taxon>Gobioidei</taxon>
        <taxon>Gobiidae</taxon>
        <taxon>Gobionellinae</taxon>
        <taxon>Mugilogobius</taxon>
    </lineage>
</organism>
<dbReference type="PROSITE" id="PS00028">
    <property type="entry name" value="ZINC_FINGER_C2H2_1"/>
    <property type="match status" value="2"/>
</dbReference>
<feature type="domain" description="C2H2-type" evidence="18">
    <location>
        <begin position="198"/>
        <end position="226"/>
    </location>
</feature>
<keyword evidence="17" id="KW-1133">Transmembrane helix</keyword>
<keyword evidence="12" id="KW-0238">DNA-binding</keyword>
<evidence type="ECO:0000256" key="7">
    <source>
        <dbReference type="ARBA" id="ARBA00022737"/>
    </source>
</evidence>
<feature type="compositionally biased region" description="Basic and acidic residues" evidence="16">
    <location>
        <begin position="1"/>
        <end position="11"/>
    </location>
</feature>
<evidence type="ECO:0000256" key="2">
    <source>
        <dbReference type="ARBA" id="ARBA00004613"/>
    </source>
</evidence>
<evidence type="ECO:0000256" key="14">
    <source>
        <dbReference type="ARBA" id="ARBA00023242"/>
    </source>
</evidence>
<accession>A0AAW0NEF1</accession>
<keyword evidence="11" id="KW-0805">Transcription regulation</keyword>
<feature type="region of interest" description="Disordered" evidence="16">
    <location>
        <begin position="1"/>
        <end position="55"/>
    </location>
</feature>
<evidence type="ECO:0000256" key="15">
    <source>
        <dbReference type="PROSITE-ProRule" id="PRU00042"/>
    </source>
</evidence>
<comment type="similarity">
    <text evidence="3">Belongs to the krueppel C2H2-type zinc-finger protein family.</text>
</comment>
<dbReference type="Proteomes" id="UP001460270">
    <property type="component" value="Unassembled WGS sequence"/>
</dbReference>
<dbReference type="InterPro" id="IPR000874">
    <property type="entry name" value="Bombesin"/>
</dbReference>
<evidence type="ECO:0000256" key="8">
    <source>
        <dbReference type="ARBA" id="ARBA00022771"/>
    </source>
</evidence>
<keyword evidence="17" id="KW-0812">Transmembrane</keyword>
<dbReference type="PROSITE" id="PS00257">
    <property type="entry name" value="BOMBESIN"/>
    <property type="match status" value="1"/>
</dbReference>
<keyword evidence="14" id="KW-0539">Nucleus</keyword>
<evidence type="ECO:0000256" key="10">
    <source>
        <dbReference type="ARBA" id="ARBA00022833"/>
    </source>
</evidence>
<dbReference type="AlphaFoldDB" id="A0AAW0NEF1"/>
<protein>
    <recommendedName>
        <fullName evidence="18">C2H2-type domain-containing protein</fullName>
    </recommendedName>
</protein>
<feature type="compositionally biased region" description="Basic and acidic residues" evidence="16">
    <location>
        <begin position="18"/>
        <end position="52"/>
    </location>
</feature>
<evidence type="ECO:0000256" key="5">
    <source>
        <dbReference type="ARBA" id="ARBA00022525"/>
    </source>
</evidence>
<comment type="similarity">
    <text evidence="4">Belongs to the bombesin/neuromedin-B/ranatensin family.</text>
</comment>
<dbReference type="GO" id="GO:0003677">
    <property type="term" value="F:DNA binding"/>
    <property type="evidence" value="ECO:0007669"/>
    <property type="project" value="UniProtKB-KW"/>
</dbReference>
<keyword evidence="6" id="KW-0479">Metal-binding</keyword>
<feature type="region of interest" description="Disordered" evidence="16">
    <location>
        <begin position="132"/>
        <end position="158"/>
    </location>
</feature>
<dbReference type="Pfam" id="PF16622">
    <property type="entry name" value="zf-C2H2_11"/>
    <property type="match status" value="1"/>
</dbReference>
<dbReference type="InterPro" id="IPR045914">
    <property type="entry name" value="Zn532-like"/>
</dbReference>
<keyword evidence="5" id="KW-0964">Secreted</keyword>
<sequence>MQHFKDTHIDAAKPNGQHAHEQHQDHKIQEKKTVSSVKASEDTHRRSDRDCAGTKSKSVKRYSCRHCDQSFNFTTSLRKHIRKDHNERRKNFVCWHCTETTTFTSSVMLKNHMSLMHGIKNVDFDQTPNTLNQESIKPMKKSRGSPVLGVKTDERTGDAPAEKRLKMCFRCAKCGFVTSDGQEFEQHIPQHKLEESTPQCGHCGLCFTSALALNRHLYIVHKVREAERRHLSNLQAEDREEHLITEQKQKPGAWMRRRRQMLDTTTKQRFPLDLHETLRSTHLHPTPSTKELRGMKGAVLGFLYSFIIFSLIPVTSSMSLDLTELRNKVSKIKVNPRGNLWATGHFMGKKSVVDSSSMESSSYEDDGHVKEQVLSSMHNTKDMSRVLLQLMNNPTHAQHRRALQIRGDPA</sequence>
<evidence type="ECO:0000256" key="12">
    <source>
        <dbReference type="ARBA" id="ARBA00023125"/>
    </source>
</evidence>
<dbReference type="PANTHER" id="PTHR47222:SF1">
    <property type="entry name" value="ZINC FINGER PROTEIN 592"/>
    <property type="match status" value="1"/>
</dbReference>
<keyword evidence="13" id="KW-0804">Transcription</keyword>
<comment type="subcellular location">
    <subcellularLocation>
        <location evidence="1">Nucleus</location>
    </subcellularLocation>
    <subcellularLocation>
        <location evidence="2">Secreted</location>
    </subcellularLocation>
</comment>
<gene>
    <name evidence="19" type="ORF">WMY93_023528</name>
</gene>
<dbReference type="Pfam" id="PF00096">
    <property type="entry name" value="zf-C2H2"/>
    <property type="match status" value="1"/>
</dbReference>
<dbReference type="Gene3D" id="3.30.160.60">
    <property type="entry name" value="Classic Zinc Finger"/>
    <property type="match status" value="2"/>
</dbReference>
<dbReference type="GO" id="GO:0005634">
    <property type="term" value="C:nucleus"/>
    <property type="evidence" value="ECO:0007669"/>
    <property type="project" value="UniProtKB-SubCell"/>
</dbReference>
<dbReference type="SMART" id="SM00355">
    <property type="entry name" value="ZnF_C2H2"/>
    <property type="match status" value="4"/>
</dbReference>
<comment type="caution">
    <text evidence="19">The sequence shown here is derived from an EMBL/GenBank/DDBJ whole genome shotgun (WGS) entry which is preliminary data.</text>
</comment>
<feature type="domain" description="C2H2-type" evidence="18">
    <location>
        <begin position="62"/>
        <end position="90"/>
    </location>
</feature>
<dbReference type="GO" id="GO:0007218">
    <property type="term" value="P:neuropeptide signaling pathway"/>
    <property type="evidence" value="ECO:0007669"/>
    <property type="project" value="InterPro"/>
</dbReference>
<evidence type="ECO:0000259" key="18">
    <source>
        <dbReference type="PROSITE" id="PS50157"/>
    </source>
</evidence>
<dbReference type="PROSITE" id="PS50157">
    <property type="entry name" value="ZINC_FINGER_C2H2_2"/>
    <property type="match status" value="2"/>
</dbReference>
<evidence type="ECO:0000313" key="20">
    <source>
        <dbReference type="Proteomes" id="UP001460270"/>
    </source>
</evidence>
<dbReference type="EMBL" id="JBBPFD010000017">
    <property type="protein sequence ID" value="KAK7891565.1"/>
    <property type="molecule type" value="Genomic_DNA"/>
</dbReference>
<evidence type="ECO:0000256" key="4">
    <source>
        <dbReference type="ARBA" id="ARBA00010012"/>
    </source>
</evidence>
<proteinExistence type="inferred from homology"/>
<dbReference type="Pfam" id="PF02044">
    <property type="entry name" value="Bombesin"/>
    <property type="match status" value="1"/>
</dbReference>
<dbReference type="GO" id="GO:0005576">
    <property type="term" value="C:extracellular region"/>
    <property type="evidence" value="ECO:0007669"/>
    <property type="project" value="UniProtKB-SubCell"/>
</dbReference>
<evidence type="ECO:0000256" key="11">
    <source>
        <dbReference type="ARBA" id="ARBA00023015"/>
    </source>
</evidence>
<evidence type="ECO:0000256" key="16">
    <source>
        <dbReference type="SAM" id="MobiDB-lite"/>
    </source>
</evidence>
<evidence type="ECO:0000256" key="9">
    <source>
        <dbReference type="ARBA" id="ARBA00022815"/>
    </source>
</evidence>
<dbReference type="PANTHER" id="PTHR47222">
    <property type="entry name" value="ZINC FINGER PROTEIN 532-RELATED"/>
    <property type="match status" value="1"/>
</dbReference>
<keyword evidence="20" id="KW-1185">Reference proteome</keyword>
<evidence type="ECO:0000256" key="1">
    <source>
        <dbReference type="ARBA" id="ARBA00004123"/>
    </source>
</evidence>
<reference evidence="20" key="1">
    <citation type="submission" date="2024-04" db="EMBL/GenBank/DDBJ databases">
        <title>Salinicola lusitanus LLJ914,a marine bacterium isolated from the Okinawa Trough.</title>
        <authorList>
            <person name="Li J."/>
        </authorList>
    </citation>
    <scope>NUCLEOTIDE SEQUENCE [LARGE SCALE GENOMIC DNA]</scope>
</reference>
<evidence type="ECO:0000313" key="19">
    <source>
        <dbReference type="EMBL" id="KAK7891565.1"/>
    </source>
</evidence>
<feature type="transmembrane region" description="Helical" evidence="17">
    <location>
        <begin position="298"/>
        <end position="320"/>
    </location>
</feature>
<keyword evidence="8 15" id="KW-0863">Zinc-finger</keyword>
<dbReference type="InterPro" id="IPR041697">
    <property type="entry name" value="Znf-C2H2_11"/>
</dbReference>
<keyword evidence="9" id="KW-0027">Amidation</keyword>
<evidence type="ECO:0000256" key="3">
    <source>
        <dbReference type="ARBA" id="ARBA00006991"/>
    </source>
</evidence>
<evidence type="ECO:0000256" key="17">
    <source>
        <dbReference type="SAM" id="Phobius"/>
    </source>
</evidence>
<dbReference type="SUPFAM" id="SSF57667">
    <property type="entry name" value="beta-beta-alpha zinc fingers"/>
    <property type="match status" value="1"/>
</dbReference>
<keyword evidence="10" id="KW-0862">Zinc</keyword>
<keyword evidence="7" id="KW-0677">Repeat</keyword>
<keyword evidence="17" id="KW-0472">Membrane</keyword>
<evidence type="ECO:0000256" key="6">
    <source>
        <dbReference type="ARBA" id="ARBA00022723"/>
    </source>
</evidence>
<dbReference type="GO" id="GO:0008270">
    <property type="term" value="F:zinc ion binding"/>
    <property type="evidence" value="ECO:0007669"/>
    <property type="project" value="UniProtKB-KW"/>
</dbReference>
<name>A0AAW0NEF1_9GOBI</name>
<evidence type="ECO:0000256" key="13">
    <source>
        <dbReference type="ARBA" id="ARBA00023163"/>
    </source>
</evidence>
<dbReference type="InterPro" id="IPR013087">
    <property type="entry name" value="Znf_C2H2_type"/>
</dbReference>